<gene>
    <name evidence="3" type="ORF">E4L95_23195</name>
</gene>
<evidence type="ECO:0000313" key="3">
    <source>
        <dbReference type="EMBL" id="TGN36472.1"/>
    </source>
</evidence>
<proteinExistence type="predicted"/>
<feature type="region of interest" description="Disordered" evidence="1">
    <location>
        <begin position="94"/>
        <end position="126"/>
    </location>
</feature>
<dbReference type="Proteomes" id="UP000297972">
    <property type="component" value="Unassembled WGS sequence"/>
</dbReference>
<dbReference type="AlphaFoldDB" id="A0A4Z1BSX3"/>
<dbReference type="InterPro" id="IPR036397">
    <property type="entry name" value="RNaseH_sf"/>
</dbReference>
<sequence length="173" mass="19590">MPGTRHGISRLPDVGGDKPKRQKFKRYPIGFFHIDIAEVQTAEGKLFLFVGIDRTSKFAVTQLVDKADRKTAWEFLQHMLEAFAGMRLILSGPHHSHRSSQRAPSVRARWQGAFSSPSSPRTARNTISSRPMRFDMICEGETVSAIGPRTWSSGIEHRLTKPNHPWTNGRVER</sequence>
<dbReference type="Gene3D" id="3.30.420.10">
    <property type="entry name" value="Ribonuclease H-like superfamily/Ribonuclease H"/>
    <property type="match status" value="1"/>
</dbReference>
<dbReference type="GO" id="GO:0015074">
    <property type="term" value="P:DNA integration"/>
    <property type="evidence" value="ECO:0007669"/>
    <property type="project" value="InterPro"/>
</dbReference>
<name>A0A4Z1BSX3_9RHOB</name>
<dbReference type="InterPro" id="IPR001584">
    <property type="entry name" value="Integrase_cat-core"/>
</dbReference>
<feature type="non-terminal residue" evidence="3">
    <location>
        <position position="173"/>
    </location>
</feature>
<dbReference type="EMBL" id="SRPG01000583">
    <property type="protein sequence ID" value="TGN36472.1"/>
    <property type="molecule type" value="Genomic_DNA"/>
</dbReference>
<dbReference type="GO" id="GO:0003676">
    <property type="term" value="F:nucleic acid binding"/>
    <property type="evidence" value="ECO:0007669"/>
    <property type="project" value="InterPro"/>
</dbReference>
<organism evidence="3 4">
    <name type="scientific">Paracoccus liaowanqingii</name>
    <dbReference type="NCBI Taxonomy" id="2560053"/>
    <lineage>
        <taxon>Bacteria</taxon>
        <taxon>Pseudomonadati</taxon>
        <taxon>Pseudomonadota</taxon>
        <taxon>Alphaproteobacteria</taxon>
        <taxon>Rhodobacterales</taxon>
        <taxon>Paracoccaceae</taxon>
        <taxon>Paracoccus</taxon>
    </lineage>
</organism>
<dbReference type="SUPFAM" id="SSF53098">
    <property type="entry name" value="Ribonuclease H-like"/>
    <property type="match status" value="1"/>
</dbReference>
<evidence type="ECO:0000256" key="1">
    <source>
        <dbReference type="SAM" id="MobiDB-lite"/>
    </source>
</evidence>
<evidence type="ECO:0000313" key="4">
    <source>
        <dbReference type="Proteomes" id="UP000297972"/>
    </source>
</evidence>
<feature type="compositionally biased region" description="Polar residues" evidence="1">
    <location>
        <begin position="113"/>
        <end position="126"/>
    </location>
</feature>
<accession>A0A4Z1BSX3</accession>
<protein>
    <recommendedName>
        <fullName evidence="2">Integrase catalytic domain-containing protein</fullName>
    </recommendedName>
</protein>
<feature type="domain" description="Integrase catalytic" evidence="2">
    <location>
        <begin position="24"/>
        <end position="173"/>
    </location>
</feature>
<evidence type="ECO:0000259" key="2">
    <source>
        <dbReference type="PROSITE" id="PS50994"/>
    </source>
</evidence>
<keyword evidence="4" id="KW-1185">Reference proteome</keyword>
<comment type="caution">
    <text evidence="3">The sequence shown here is derived from an EMBL/GenBank/DDBJ whole genome shotgun (WGS) entry which is preliminary data.</text>
</comment>
<reference evidence="3 4" key="1">
    <citation type="submission" date="2019-03" db="EMBL/GenBank/DDBJ databases">
        <authorList>
            <person name="Li J."/>
        </authorList>
    </citation>
    <scope>NUCLEOTIDE SEQUENCE [LARGE SCALE GENOMIC DNA]</scope>
    <source>
        <strain evidence="3 4">3058</strain>
    </source>
</reference>
<dbReference type="InterPro" id="IPR012337">
    <property type="entry name" value="RNaseH-like_sf"/>
</dbReference>
<dbReference type="PROSITE" id="PS50994">
    <property type="entry name" value="INTEGRASE"/>
    <property type="match status" value="1"/>
</dbReference>